<dbReference type="CDD" id="cd07526">
    <property type="entry name" value="HAD_BPGM_like"/>
    <property type="match status" value="1"/>
</dbReference>
<evidence type="ECO:0000256" key="3">
    <source>
        <dbReference type="ARBA" id="ARBA00022723"/>
    </source>
</evidence>
<dbReference type="SUPFAM" id="SSF56784">
    <property type="entry name" value="HAD-like"/>
    <property type="match status" value="1"/>
</dbReference>
<reference evidence="5" key="1">
    <citation type="submission" date="2022-08" db="EMBL/GenBank/DDBJ databases">
        <authorList>
            <person name="Li F."/>
        </authorList>
    </citation>
    <scope>NUCLEOTIDE SEQUENCE</scope>
    <source>
        <strain evidence="5">MQZ15Z-1</strain>
    </source>
</reference>
<evidence type="ECO:0000256" key="1">
    <source>
        <dbReference type="ARBA" id="ARBA00001946"/>
    </source>
</evidence>
<dbReference type="NCBIfam" id="TIGR01509">
    <property type="entry name" value="HAD-SF-IA-v3"/>
    <property type="match status" value="1"/>
</dbReference>
<comment type="cofactor">
    <cofactor evidence="1">
        <name>Mg(2+)</name>
        <dbReference type="ChEBI" id="CHEBI:18420"/>
    </cofactor>
</comment>
<dbReference type="Gene3D" id="1.10.150.240">
    <property type="entry name" value="Putative phosphatase, domain 2"/>
    <property type="match status" value="1"/>
</dbReference>
<comment type="caution">
    <text evidence="5">The sequence shown here is derived from an EMBL/GenBank/DDBJ whole genome shotgun (WGS) entry which is preliminary data.</text>
</comment>
<dbReference type="SFLD" id="SFLDG01129">
    <property type="entry name" value="C1.5:_HAD__Beta-PGM__Phosphata"/>
    <property type="match status" value="1"/>
</dbReference>
<evidence type="ECO:0000313" key="6">
    <source>
        <dbReference type="Proteomes" id="UP001151088"/>
    </source>
</evidence>
<dbReference type="PANTHER" id="PTHR46193">
    <property type="entry name" value="6-PHOSPHOGLUCONATE PHOSPHATASE"/>
    <property type="match status" value="1"/>
</dbReference>
<evidence type="ECO:0000256" key="2">
    <source>
        <dbReference type="ARBA" id="ARBA00006171"/>
    </source>
</evidence>
<sequence>MRPALIIFDCDGVLIDSEVLSARALIDELACHGIAVDLDFVARHFIGRAYPVVQAEVRAQFGLELPARFEHDYRTRLLARFETELAAMAGAVELVEALRVSYCVATSSSPARLAASLRIAGLERLFAGRAFTASEVAHGKPAPDLFLHAAARMGFDPADCAVVEDSVAGLRAGLAAGMQVWHFTGGSHLAGAAWALPEDVRPHSSYASFAELKGAMPDLFHPPAGVASPV</sequence>
<dbReference type="GO" id="GO:0016787">
    <property type="term" value="F:hydrolase activity"/>
    <property type="evidence" value="ECO:0007669"/>
    <property type="project" value="UniProtKB-KW"/>
</dbReference>
<keyword evidence="4" id="KW-0460">Magnesium</keyword>
<dbReference type="InterPro" id="IPR036412">
    <property type="entry name" value="HAD-like_sf"/>
</dbReference>
<accession>A0A9X2PE90</accession>
<evidence type="ECO:0000256" key="4">
    <source>
        <dbReference type="ARBA" id="ARBA00022842"/>
    </source>
</evidence>
<dbReference type="Gene3D" id="3.40.50.1000">
    <property type="entry name" value="HAD superfamily/HAD-like"/>
    <property type="match status" value="1"/>
</dbReference>
<keyword evidence="6" id="KW-1185">Reference proteome</keyword>
<dbReference type="PANTHER" id="PTHR46193:SF10">
    <property type="entry name" value="6-PHOSPHOGLUCONATE PHOSPHATASE"/>
    <property type="match status" value="1"/>
</dbReference>
<dbReference type="InterPro" id="IPR006439">
    <property type="entry name" value="HAD-SF_hydro_IA"/>
</dbReference>
<dbReference type="GO" id="GO:0046872">
    <property type="term" value="F:metal ion binding"/>
    <property type="evidence" value="ECO:0007669"/>
    <property type="project" value="UniProtKB-KW"/>
</dbReference>
<dbReference type="EMBL" id="JANTHZ010000004">
    <property type="protein sequence ID" value="MCS0495769.1"/>
    <property type="molecule type" value="Genomic_DNA"/>
</dbReference>
<organism evidence="5 6">
    <name type="scientific">Ancylobacter mangrovi</name>
    <dbReference type="NCBI Taxonomy" id="2972472"/>
    <lineage>
        <taxon>Bacteria</taxon>
        <taxon>Pseudomonadati</taxon>
        <taxon>Pseudomonadota</taxon>
        <taxon>Alphaproteobacteria</taxon>
        <taxon>Hyphomicrobiales</taxon>
        <taxon>Xanthobacteraceae</taxon>
        <taxon>Ancylobacter</taxon>
    </lineage>
</organism>
<comment type="similarity">
    <text evidence="2">Belongs to the HAD-like hydrolase superfamily. CbbY/CbbZ/Gph/YieH family.</text>
</comment>
<keyword evidence="3" id="KW-0479">Metal-binding</keyword>
<proteinExistence type="inferred from homology"/>
<name>A0A9X2PE90_9HYPH</name>
<gene>
    <name evidence="5" type="ORF">NVS89_11715</name>
</gene>
<dbReference type="SFLD" id="SFLDS00003">
    <property type="entry name" value="Haloacid_Dehalogenase"/>
    <property type="match status" value="1"/>
</dbReference>
<dbReference type="RefSeq" id="WP_258732933.1">
    <property type="nucleotide sequence ID" value="NZ_JANTHZ010000004.1"/>
</dbReference>
<dbReference type="Pfam" id="PF00702">
    <property type="entry name" value="Hydrolase"/>
    <property type="match status" value="1"/>
</dbReference>
<evidence type="ECO:0000313" key="5">
    <source>
        <dbReference type="EMBL" id="MCS0495769.1"/>
    </source>
</evidence>
<dbReference type="Proteomes" id="UP001151088">
    <property type="component" value="Unassembled WGS sequence"/>
</dbReference>
<protein>
    <submittedName>
        <fullName evidence="5">HAD family hydrolase</fullName>
    </submittedName>
</protein>
<keyword evidence="5" id="KW-0378">Hydrolase</keyword>
<dbReference type="InterPro" id="IPR023214">
    <property type="entry name" value="HAD_sf"/>
</dbReference>
<dbReference type="InterPro" id="IPR023198">
    <property type="entry name" value="PGP-like_dom2"/>
</dbReference>
<dbReference type="InterPro" id="IPR051600">
    <property type="entry name" value="Beta-PGM-like"/>
</dbReference>
<dbReference type="AlphaFoldDB" id="A0A9X2PE90"/>